<comment type="pathway">
    <text evidence="2 15">Cofactor biosynthesis; FAD biosynthesis; FAD from FMN: step 1/1.</text>
</comment>
<name>A0ABY5ZR04_9BACT</name>
<dbReference type="Pfam" id="PF06574">
    <property type="entry name" value="FAD_syn"/>
    <property type="match status" value="1"/>
</dbReference>
<organism evidence="17 18">
    <name type="scientific">Geoalkalibacter halelectricus</name>
    <dbReference type="NCBI Taxonomy" id="2847045"/>
    <lineage>
        <taxon>Bacteria</taxon>
        <taxon>Pseudomonadati</taxon>
        <taxon>Thermodesulfobacteriota</taxon>
        <taxon>Desulfuromonadia</taxon>
        <taxon>Desulfuromonadales</taxon>
        <taxon>Geoalkalibacteraceae</taxon>
        <taxon>Geoalkalibacter</taxon>
    </lineage>
</organism>
<evidence type="ECO:0000256" key="13">
    <source>
        <dbReference type="ARBA" id="ARBA00047880"/>
    </source>
</evidence>
<evidence type="ECO:0000313" key="18">
    <source>
        <dbReference type="Proteomes" id="UP001060414"/>
    </source>
</evidence>
<gene>
    <name evidence="17" type="ORF">L9S41_07705</name>
</gene>
<evidence type="ECO:0000259" key="16">
    <source>
        <dbReference type="SMART" id="SM00904"/>
    </source>
</evidence>
<evidence type="ECO:0000256" key="10">
    <source>
        <dbReference type="ARBA" id="ARBA00022827"/>
    </source>
</evidence>
<evidence type="ECO:0000313" key="17">
    <source>
        <dbReference type="EMBL" id="UWZ81264.1"/>
    </source>
</evidence>
<dbReference type="SMART" id="SM00904">
    <property type="entry name" value="Flavokinase"/>
    <property type="match status" value="1"/>
</dbReference>
<reference evidence="17" key="1">
    <citation type="journal article" date="2022" name="Environ. Microbiol.">
        <title>Geoalkalibacter halelectricus SAP #1 sp. nov. possessing extracellular electron transfer and mineral#reducing capabilities from a haloalkaline environment.</title>
        <authorList>
            <person name="Yadav S."/>
            <person name="Singh R."/>
            <person name="Sundharam S.S."/>
            <person name="Chaudhary S."/>
            <person name="Krishnamurthi S."/>
            <person name="Patil S.A."/>
        </authorList>
    </citation>
    <scope>NUCLEOTIDE SEQUENCE</scope>
    <source>
        <strain evidence="17">SAP-1</strain>
    </source>
</reference>
<comment type="function">
    <text evidence="1">Catalyzes the phosphorylation of riboflavin to FMN followed by the adenylation of FMN to FAD.</text>
</comment>
<keyword evidence="12" id="KW-0511">Multifunctional enzyme</keyword>
<evidence type="ECO:0000256" key="1">
    <source>
        <dbReference type="ARBA" id="ARBA00002121"/>
    </source>
</evidence>
<keyword evidence="6 15" id="KW-0808">Transferase</keyword>
<keyword evidence="4 15" id="KW-0285">Flavoprotein</keyword>
<evidence type="ECO:0000256" key="9">
    <source>
        <dbReference type="ARBA" id="ARBA00022777"/>
    </source>
</evidence>
<evidence type="ECO:0000256" key="4">
    <source>
        <dbReference type="ARBA" id="ARBA00022630"/>
    </source>
</evidence>
<dbReference type="EC" id="2.7.1.26" evidence="15"/>
<feature type="domain" description="Riboflavin kinase" evidence="16">
    <location>
        <begin position="183"/>
        <end position="306"/>
    </location>
</feature>
<dbReference type="Gene3D" id="3.40.50.620">
    <property type="entry name" value="HUPs"/>
    <property type="match status" value="1"/>
</dbReference>
<comment type="catalytic activity">
    <reaction evidence="13 15">
        <text>riboflavin + ATP = FMN + ADP + H(+)</text>
        <dbReference type="Rhea" id="RHEA:14357"/>
        <dbReference type="ChEBI" id="CHEBI:15378"/>
        <dbReference type="ChEBI" id="CHEBI:30616"/>
        <dbReference type="ChEBI" id="CHEBI:57986"/>
        <dbReference type="ChEBI" id="CHEBI:58210"/>
        <dbReference type="ChEBI" id="CHEBI:456216"/>
        <dbReference type="EC" id="2.7.1.26"/>
    </reaction>
</comment>
<keyword evidence="9 15" id="KW-0418">Kinase</keyword>
<dbReference type="GO" id="GO:0008531">
    <property type="term" value="F:riboflavin kinase activity"/>
    <property type="evidence" value="ECO:0007669"/>
    <property type="project" value="UniProtKB-EC"/>
</dbReference>
<evidence type="ECO:0000256" key="14">
    <source>
        <dbReference type="ARBA" id="ARBA00049494"/>
    </source>
</evidence>
<dbReference type="InterPro" id="IPR015864">
    <property type="entry name" value="FAD_synthase"/>
</dbReference>
<dbReference type="NCBIfam" id="TIGR00083">
    <property type="entry name" value="ribF"/>
    <property type="match status" value="1"/>
</dbReference>
<evidence type="ECO:0000256" key="6">
    <source>
        <dbReference type="ARBA" id="ARBA00022679"/>
    </source>
</evidence>
<keyword evidence="8 15" id="KW-0547">Nucleotide-binding</keyword>
<dbReference type="NCBIfam" id="NF004160">
    <property type="entry name" value="PRK05627.1-3"/>
    <property type="match status" value="1"/>
</dbReference>
<dbReference type="InterPro" id="IPR023465">
    <property type="entry name" value="Riboflavin_kinase_dom_sf"/>
</dbReference>
<keyword evidence="10 15" id="KW-0274">FAD</keyword>
<evidence type="ECO:0000256" key="3">
    <source>
        <dbReference type="ARBA" id="ARBA00005201"/>
    </source>
</evidence>
<accession>A0ABY5ZR04</accession>
<dbReference type="InterPro" id="IPR002606">
    <property type="entry name" value="Riboflavin_kinase_bac"/>
</dbReference>
<comment type="catalytic activity">
    <reaction evidence="14 15">
        <text>FMN + ATP + H(+) = FAD + diphosphate</text>
        <dbReference type="Rhea" id="RHEA:17237"/>
        <dbReference type="ChEBI" id="CHEBI:15378"/>
        <dbReference type="ChEBI" id="CHEBI:30616"/>
        <dbReference type="ChEBI" id="CHEBI:33019"/>
        <dbReference type="ChEBI" id="CHEBI:57692"/>
        <dbReference type="ChEBI" id="CHEBI:58210"/>
        <dbReference type="EC" id="2.7.7.2"/>
    </reaction>
</comment>
<dbReference type="Pfam" id="PF01687">
    <property type="entry name" value="Flavokinase"/>
    <property type="match status" value="1"/>
</dbReference>
<evidence type="ECO:0000256" key="15">
    <source>
        <dbReference type="PIRNR" id="PIRNR004491"/>
    </source>
</evidence>
<dbReference type="Gene3D" id="2.40.30.30">
    <property type="entry name" value="Riboflavin kinase-like"/>
    <property type="match status" value="1"/>
</dbReference>
<dbReference type="CDD" id="cd02064">
    <property type="entry name" value="FAD_synthetase_N"/>
    <property type="match status" value="1"/>
</dbReference>
<dbReference type="InterPro" id="IPR023468">
    <property type="entry name" value="Riboflavin_kinase"/>
</dbReference>
<comment type="pathway">
    <text evidence="3 15">Cofactor biosynthesis; FMN biosynthesis; FMN from riboflavin (ATP route): step 1/1.</text>
</comment>
<dbReference type="Proteomes" id="UP001060414">
    <property type="component" value="Chromosome"/>
</dbReference>
<dbReference type="RefSeq" id="WP_260749637.1">
    <property type="nucleotide sequence ID" value="NZ_CP092109.1"/>
</dbReference>
<dbReference type="SUPFAM" id="SSF52374">
    <property type="entry name" value="Nucleotidylyl transferase"/>
    <property type="match status" value="1"/>
</dbReference>
<keyword evidence="5 15" id="KW-0288">FMN</keyword>
<evidence type="ECO:0000256" key="11">
    <source>
        <dbReference type="ARBA" id="ARBA00022840"/>
    </source>
</evidence>
<keyword evidence="18" id="KW-1185">Reference proteome</keyword>
<dbReference type="PANTHER" id="PTHR22749:SF6">
    <property type="entry name" value="RIBOFLAVIN KINASE"/>
    <property type="match status" value="1"/>
</dbReference>
<dbReference type="EC" id="2.7.7.2" evidence="15"/>
<dbReference type="PANTHER" id="PTHR22749">
    <property type="entry name" value="RIBOFLAVIN KINASE/FMN ADENYLYLTRANSFERASE"/>
    <property type="match status" value="1"/>
</dbReference>
<dbReference type="InterPro" id="IPR015865">
    <property type="entry name" value="Riboflavin_kinase_bac/euk"/>
</dbReference>
<dbReference type="GO" id="GO:0003919">
    <property type="term" value="F:FMN adenylyltransferase activity"/>
    <property type="evidence" value="ECO:0007669"/>
    <property type="project" value="UniProtKB-EC"/>
</dbReference>
<comment type="similarity">
    <text evidence="15">Belongs to the ribF family.</text>
</comment>
<evidence type="ECO:0000256" key="12">
    <source>
        <dbReference type="ARBA" id="ARBA00023268"/>
    </source>
</evidence>
<dbReference type="PIRSF" id="PIRSF004491">
    <property type="entry name" value="FAD_Synth"/>
    <property type="match status" value="1"/>
</dbReference>
<protein>
    <recommendedName>
        <fullName evidence="15">Riboflavin biosynthesis protein</fullName>
    </recommendedName>
    <domain>
        <recommendedName>
            <fullName evidence="15">Riboflavin kinase</fullName>
            <ecNumber evidence="15">2.7.1.26</ecNumber>
        </recommendedName>
        <alternativeName>
            <fullName evidence="15">Flavokinase</fullName>
        </alternativeName>
    </domain>
    <domain>
        <recommendedName>
            <fullName evidence="15">FMN adenylyltransferase</fullName>
            <ecNumber evidence="15">2.7.7.2</ecNumber>
        </recommendedName>
        <alternativeName>
            <fullName evidence="15">FAD pyrophosphorylase</fullName>
        </alternativeName>
        <alternativeName>
            <fullName evidence="15">FAD synthase</fullName>
        </alternativeName>
    </domain>
</protein>
<keyword evidence="11 15" id="KW-0067">ATP-binding</keyword>
<proteinExistence type="inferred from homology"/>
<dbReference type="EMBL" id="CP092109">
    <property type="protein sequence ID" value="UWZ81264.1"/>
    <property type="molecule type" value="Genomic_DNA"/>
</dbReference>
<evidence type="ECO:0000256" key="5">
    <source>
        <dbReference type="ARBA" id="ARBA00022643"/>
    </source>
</evidence>
<dbReference type="SUPFAM" id="SSF82114">
    <property type="entry name" value="Riboflavin kinase-like"/>
    <property type="match status" value="1"/>
</dbReference>
<dbReference type="InterPro" id="IPR014729">
    <property type="entry name" value="Rossmann-like_a/b/a_fold"/>
</dbReference>
<evidence type="ECO:0000256" key="7">
    <source>
        <dbReference type="ARBA" id="ARBA00022695"/>
    </source>
</evidence>
<dbReference type="NCBIfam" id="NF004162">
    <property type="entry name" value="PRK05627.1-5"/>
    <property type="match status" value="1"/>
</dbReference>
<sequence>MKVYNDLSHINRPFPGAVVTLGNFDGVHLGHREIFRRVVYRAREIDGTAVVFSFWPHPLRVLAPHQELRLINTYDEKVRLIAASCIDVFLCPSFTRELAALSPEQFVAEVLVGRIGTRHVIVGYDYRFGRERSGDAELLKQLGKQQGFGVEILAPIAQGQTVYSSTRIRRLVAAGQVREVVALLGRHFTLEGRVVHGDHRGQSLGFPTANLATDKELLPAPGVYAVKARHAGKIHEAVANIGRKPTFGGDALSIEVHLLDFSANLYGQSLRLYFFERLRDEKRFNTIEELRAAITTDITRAREILTAAPIIAYRDYLGSCEKR</sequence>
<keyword evidence="7 15" id="KW-0548">Nucleotidyltransferase</keyword>
<evidence type="ECO:0000256" key="2">
    <source>
        <dbReference type="ARBA" id="ARBA00004726"/>
    </source>
</evidence>
<evidence type="ECO:0000256" key="8">
    <source>
        <dbReference type="ARBA" id="ARBA00022741"/>
    </source>
</evidence>